<name>A0ABP6X4E7_9PSEU</name>
<evidence type="ECO:0000313" key="3">
    <source>
        <dbReference type="Proteomes" id="UP001500689"/>
    </source>
</evidence>
<dbReference type="RefSeq" id="WP_344864122.1">
    <property type="nucleotide sequence ID" value="NZ_BAAAZN010000011.1"/>
</dbReference>
<dbReference type="Proteomes" id="UP001500689">
    <property type="component" value="Unassembled WGS sequence"/>
</dbReference>
<dbReference type="InterPro" id="IPR004211">
    <property type="entry name" value="Endonuclease_7"/>
</dbReference>
<accession>A0ABP6X4E7</accession>
<evidence type="ECO:0000313" key="2">
    <source>
        <dbReference type="EMBL" id="GAA3561314.1"/>
    </source>
</evidence>
<dbReference type="InterPro" id="IPR038563">
    <property type="entry name" value="Endonuclease_7_sf"/>
</dbReference>
<evidence type="ECO:0008006" key="4">
    <source>
        <dbReference type="Google" id="ProtNLM"/>
    </source>
</evidence>
<dbReference type="EMBL" id="BAAAZN010000011">
    <property type="protein sequence ID" value="GAA3561314.1"/>
    <property type="molecule type" value="Genomic_DNA"/>
</dbReference>
<feature type="region of interest" description="Disordered" evidence="1">
    <location>
        <begin position="291"/>
        <end position="353"/>
    </location>
</feature>
<gene>
    <name evidence="2" type="ORF">GCM10022222_51340</name>
</gene>
<dbReference type="Gene3D" id="3.40.1800.10">
    <property type="entry name" value="His-Me finger endonucleases"/>
    <property type="match status" value="1"/>
</dbReference>
<evidence type="ECO:0000256" key="1">
    <source>
        <dbReference type="SAM" id="MobiDB-lite"/>
    </source>
</evidence>
<organism evidence="2 3">
    <name type="scientific">Amycolatopsis ultiminotia</name>
    <dbReference type="NCBI Taxonomy" id="543629"/>
    <lineage>
        <taxon>Bacteria</taxon>
        <taxon>Bacillati</taxon>
        <taxon>Actinomycetota</taxon>
        <taxon>Actinomycetes</taxon>
        <taxon>Pseudonocardiales</taxon>
        <taxon>Pseudonocardiaceae</taxon>
        <taxon>Amycolatopsis</taxon>
    </lineage>
</organism>
<dbReference type="Pfam" id="PF02945">
    <property type="entry name" value="Endonuclease_7"/>
    <property type="match status" value="1"/>
</dbReference>
<dbReference type="SUPFAM" id="SSF54060">
    <property type="entry name" value="His-Me finger endonucleases"/>
    <property type="match status" value="1"/>
</dbReference>
<sequence>MDDYVRTSTHLSCLNADWKPPEGLMTTVLGDDGRYHLFREDAVLCTEMYYGDEVHAVMGRNPRAARNPDADARAALGKQLVAQANQLQQRFAAEDRARHDGRIPHERQCDWWTDGIVYRMFAPNDEQRRAPREHHRVWWTVGLRNDPVDPSTVSPARRCAFIGGRSIWPRYTGDDRLGRIRQRLIDHAGPMCHACGRTIGIIVDHDHFTGMCRGLVCWNCNVWIDECPHLDGCPRADYLNNPPTRDLHMRYPFAHRDREHHRARIEYLGIGPLPAVSALLLRLDRARTNGPIRAETSVSPRPAPRSAAPPADGRRRRRVHESGSTARRMSGPAHGQATRSEDSCNSTKPPWRG</sequence>
<comment type="caution">
    <text evidence="2">The sequence shown here is derived from an EMBL/GenBank/DDBJ whole genome shotgun (WGS) entry which is preliminary data.</text>
</comment>
<proteinExistence type="predicted"/>
<keyword evidence="3" id="KW-1185">Reference proteome</keyword>
<reference evidence="3" key="1">
    <citation type="journal article" date="2019" name="Int. J. Syst. Evol. Microbiol.">
        <title>The Global Catalogue of Microorganisms (GCM) 10K type strain sequencing project: providing services to taxonomists for standard genome sequencing and annotation.</title>
        <authorList>
            <consortium name="The Broad Institute Genomics Platform"/>
            <consortium name="The Broad Institute Genome Sequencing Center for Infectious Disease"/>
            <person name="Wu L."/>
            <person name="Ma J."/>
        </authorList>
    </citation>
    <scope>NUCLEOTIDE SEQUENCE [LARGE SCALE GENOMIC DNA]</scope>
    <source>
        <strain evidence="3">JCM 16898</strain>
    </source>
</reference>
<feature type="compositionally biased region" description="Polar residues" evidence="1">
    <location>
        <begin position="343"/>
        <end position="353"/>
    </location>
</feature>
<dbReference type="InterPro" id="IPR044925">
    <property type="entry name" value="His-Me_finger_sf"/>
</dbReference>
<protein>
    <recommendedName>
        <fullName evidence="4">Recombination endonuclease VII</fullName>
    </recommendedName>
</protein>